<dbReference type="SMART" id="SM00530">
    <property type="entry name" value="HTH_XRE"/>
    <property type="match status" value="1"/>
</dbReference>
<dbReference type="InterPro" id="IPR043917">
    <property type="entry name" value="DUF5753"/>
</dbReference>
<evidence type="ECO:0000313" key="2">
    <source>
        <dbReference type="EMBL" id="AEA28887.1"/>
    </source>
</evidence>
<dbReference type="SUPFAM" id="SSF47413">
    <property type="entry name" value="lambda repressor-like DNA-binding domains"/>
    <property type="match status" value="1"/>
</dbReference>
<gene>
    <name evidence="2" type="ordered locus">Psed_6816</name>
</gene>
<name>F2L6J3_PSEUX</name>
<dbReference type="PROSITE" id="PS50943">
    <property type="entry name" value="HTH_CROC1"/>
    <property type="match status" value="1"/>
</dbReference>
<evidence type="ECO:0000313" key="3">
    <source>
        <dbReference type="Proteomes" id="UP000007809"/>
    </source>
</evidence>
<dbReference type="InterPro" id="IPR001387">
    <property type="entry name" value="Cro/C1-type_HTH"/>
</dbReference>
<sequence length="287" mass="31969">MQKAKQQLGARLRSRRKAAGLTGTELGRLLGISQATVSKLENGQARVDEELVRAWINHSADTKGADAESVLAAAVDSAGMVDWPTLHGTGWREHQQRYDELERNAALIKVFQNALIPGLFQTARYARFLMREVVGLEAEAADAAVMARVSRQDLLYRPSTRLEAVVTEAVLRHRLGGAAVMAEQLLHLADVADLPTVSFRVIPVDTDMPSRYGASFDLFEPGADDERTTVVVELEASEYREDDPGRVERYRHRHQIYRDAALSEEASRDLVRRLAQDLRSEVFPPSP</sequence>
<dbReference type="eggNOG" id="COG1426">
    <property type="taxonomic scope" value="Bacteria"/>
</dbReference>
<dbReference type="KEGG" id="pdx:Psed_6816"/>
<dbReference type="AlphaFoldDB" id="F2L6J3"/>
<dbReference type="Proteomes" id="UP000007809">
    <property type="component" value="Plasmid pPSED01"/>
</dbReference>
<dbReference type="OrthoDB" id="4966777at2"/>
<keyword evidence="3" id="KW-1185">Reference proteome</keyword>
<feature type="domain" description="HTH cro/C1-type" evidence="1">
    <location>
        <begin position="12"/>
        <end position="48"/>
    </location>
</feature>
<dbReference type="Pfam" id="PF13560">
    <property type="entry name" value="HTH_31"/>
    <property type="match status" value="1"/>
</dbReference>
<proteinExistence type="predicted"/>
<dbReference type="RefSeq" id="WP_013678779.1">
    <property type="nucleotide sequence ID" value="NC_015314.1"/>
</dbReference>
<evidence type="ECO:0000259" key="1">
    <source>
        <dbReference type="PROSITE" id="PS50943"/>
    </source>
</evidence>
<reference evidence="2 3" key="1">
    <citation type="journal article" date="2011" name="J. Bacteriol.">
        <title>Genome sequence of the 1,4-dioxane-degrading Pseudonocardia dioxanivorans strain CB1190.</title>
        <authorList>
            <person name="Sales C.M."/>
            <person name="Mahendra S."/>
            <person name="Grostern A."/>
            <person name="Parales R.E."/>
            <person name="Goodwin L.A."/>
            <person name="Woyke T."/>
            <person name="Nolan M."/>
            <person name="Lapidus A."/>
            <person name="Chertkov O."/>
            <person name="Ovchinnikova G."/>
            <person name="Sczyrba A."/>
            <person name="Alvarez-Cohen L."/>
        </authorList>
    </citation>
    <scope>NUCLEOTIDE SEQUENCE [LARGE SCALE GENOMIC DNA]</scope>
    <source>
        <strain evidence="3">ATCC 55486 / DSM 44775 / JCM 13855 / CB1190</strain>
    </source>
</reference>
<organism evidence="2 3">
    <name type="scientific">Pseudonocardia dioxanivorans (strain ATCC 55486 / DSM 44775 / JCM 13855 / CB1190)</name>
    <dbReference type="NCBI Taxonomy" id="675635"/>
    <lineage>
        <taxon>Bacteria</taxon>
        <taxon>Bacillati</taxon>
        <taxon>Actinomycetota</taxon>
        <taxon>Actinomycetes</taxon>
        <taxon>Pseudonocardiales</taxon>
        <taxon>Pseudonocardiaceae</taxon>
        <taxon>Pseudonocardia</taxon>
    </lineage>
</organism>
<geneLocation type="plasmid" evidence="2 3">
    <name>pPSED01</name>
</geneLocation>
<dbReference type="Pfam" id="PF19054">
    <property type="entry name" value="DUF5753"/>
    <property type="match status" value="1"/>
</dbReference>
<keyword evidence="2" id="KW-0614">Plasmid</keyword>
<dbReference type="CDD" id="cd00093">
    <property type="entry name" value="HTH_XRE"/>
    <property type="match status" value="1"/>
</dbReference>
<dbReference type="HOGENOM" id="CLU_055817_0_0_11"/>
<protein>
    <submittedName>
        <fullName evidence="2">Helix-turn-helix domain protein</fullName>
    </submittedName>
</protein>
<dbReference type="GO" id="GO:0003677">
    <property type="term" value="F:DNA binding"/>
    <property type="evidence" value="ECO:0007669"/>
    <property type="project" value="InterPro"/>
</dbReference>
<dbReference type="Gene3D" id="1.10.260.40">
    <property type="entry name" value="lambda repressor-like DNA-binding domains"/>
    <property type="match status" value="1"/>
</dbReference>
<dbReference type="InterPro" id="IPR010982">
    <property type="entry name" value="Lambda_DNA-bd_dom_sf"/>
</dbReference>
<dbReference type="EMBL" id="CP002594">
    <property type="protein sequence ID" value="AEA28887.1"/>
    <property type="molecule type" value="Genomic_DNA"/>
</dbReference>
<accession>F2L6J3</accession>